<proteinExistence type="predicted"/>
<dbReference type="PANTHER" id="PTHR30528">
    <property type="entry name" value="CYTOPLASMIC PROTEIN"/>
    <property type="match status" value="1"/>
</dbReference>
<dbReference type="Proteomes" id="UP001159329">
    <property type="component" value="Unassembled WGS sequence"/>
</dbReference>
<dbReference type="PANTHER" id="PTHR30528:SF0">
    <property type="entry name" value="CYTOPLASMIC PROTEIN"/>
    <property type="match status" value="1"/>
</dbReference>
<evidence type="ECO:0000313" key="1">
    <source>
        <dbReference type="EMBL" id="MDH0562422.1"/>
    </source>
</evidence>
<sequence>MLSLLKALALSHQGLHKNDIFGEGLSGTLNAIEHLGYVQIDTISVVERAHHHVLWNRVPDYQLDHLNQLVQQQQIFEHWAHAASYLPMRDYRYAMPLMNAIRKGESRYFRADQRLMTEILTRVRAEGKIQLRQMDKQTREGSAGWWNAGPNRKALEQLFMQGDLMICERNGMEKVYDLTERCIPQGIDLSTPTLHEYADYLLKMNIRAHGVFTWKQLLHLKGKELRHVMRTVLDDYIDAGLVKVLQLENGQTVYAASAILEHQPIIQPELKILSPFDNLVIHRERLDCLFDFNYRIECYVPAAKRQYGYFCLPLLYADRFVGRMDCKVHRREKRLEVIALHLEDPDMQDREAFINALELELQRFAEFNQCTVIDVEKISHLMR</sequence>
<accession>A0AA42I6Y9</accession>
<name>A0AA42I6Y9_9GAMM</name>
<comment type="caution">
    <text evidence="1">The sequence shown here is derived from an EMBL/GenBank/DDBJ whole genome shotgun (WGS) entry which is preliminary data.</text>
</comment>
<evidence type="ECO:0000313" key="2">
    <source>
        <dbReference type="Proteomes" id="UP001159329"/>
    </source>
</evidence>
<dbReference type="GO" id="GO:0003677">
    <property type="term" value="F:DNA binding"/>
    <property type="evidence" value="ECO:0007669"/>
    <property type="project" value="UniProtKB-KW"/>
</dbReference>
<reference evidence="1" key="1">
    <citation type="submission" date="2022-09" db="EMBL/GenBank/DDBJ databases">
        <title>Intensive care unit water sources are persistently colonized with multi-drug resistant bacteria and are the site of extensive horizontal gene transfer of antibiotic resistance genes.</title>
        <authorList>
            <person name="Diorio-Toth L."/>
        </authorList>
    </citation>
    <scope>NUCLEOTIDE SEQUENCE</scope>
    <source>
        <strain evidence="1">GD04005</strain>
    </source>
</reference>
<keyword evidence="1" id="KW-0238">DNA-binding</keyword>
<organism evidence="1 2">
    <name type="scientific">Acinetobacter courvalinii</name>
    <dbReference type="NCBI Taxonomy" id="280147"/>
    <lineage>
        <taxon>Bacteria</taxon>
        <taxon>Pseudomonadati</taxon>
        <taxon>Pseudomonadota</taxon>
        <taxon>Gammaproteobacteria</taxon>
        <taxon>Moraxellales</taxon>
        <taxon>Moraxellaceae</taxon>
        <taxon>Acinetobacter</taxon>
    </lineage>
</organism>
<dbReference type="InterPro" id="IPR009351">
    <property type="entry name" value="AlkZ-like"/>
</dbReference>
<dbReference type="Pfam" id="PF06224">
    <property type="entry name" value="AlkZ-like"/>
    <property type="match status" value="1"/>
</dbReference>
<protein>
    <submittedName>
        <fullName evidence="1">Winged helix DNA-binding domain-containing protein</fullName>
    </submittedName>
</protein>
<gene>
    <name evidence="1" type="ORF">N7644_01875</name>
</gene>
<dbReference type="RefSeq" id="WP_279694208.1">
    <property type="nucleotide sequence ID" value="NZ_JAOEEO010000001.1"/>
</dbReference>
<dbReference type="AlphaFoldDB" id="A0AA42I6Y9"/>
<dbReference type="EMBL" id="JAOEEO010000001">
    <property type="protein sequence ID" value="MDH0562422.1"/>
    <property type="molecule type" value="Genomic_DNA"/>
</dbReference>